<evidence type="ECO:0000313" key="2">
    <source>
        <dbReference type="Proteomes" id="UP000774326"/>
    </source>
</evidence>
<keyword evidence="2" id="KW-1185">Reference proteome</keyword>
<protein>
    <submittedName>
        <fullName evidence="1">Uncharacterized protein</fullName>
    </submittedName>
</protein>
<organism evidence="1 2">
    <name type="scientific">Wickerhamomyces pijperi</name>
    <name type="common">Yeast</name>
    <name type="synonym">Pichia pijperi</name>
    <dbReference type="NCBI Taxonomy" id="599730"/>
    <lineage>
        <taxon>Eukaryota</taxon>
        <taxon>Fungi</taxon>
        <taxon>Dikarya</taxon>
        <taxon>Ascomycota</taxon>
        <taxon>Saccharomycotina</taxon>
        <taxon>Saccharomycetes</taxon>
        <taxon>Phaffomycetales</taxon>
        <taxon>Wickerhamomycetaceae</taxon>
        <taxon>Wickerhamomyces</taxon>
    </lineage>
</organism>
<dbReference type="Proteomes" id="UP000774326">
    <property type="component" value="Unassembled WGS sequence"/>
</dbReference>
<comment type="caution">
    <text evidence="1">The sequence shown here is derived from an EMBL/GenBank/DDBJ whole genome shotgun (WGS) entry which is preliminary data.</text>
</comment>
<proteinExistence type="predicted"/>
<sequence>MRLLDWNQRCPRVSLCSWSSSCIAAGTNWWRSGLGFNLRSCLLSIILTKSFKLSSIEEEPPGVFLSMLEDLLKLDLLVFLPNEDEYLGVPPLELNSTGNPWLEFRDDGIDLGIDEVGNGWV</sequence>
<gene>
    <name evidence="1" type="ORF">WICPIJ_003111</name>
</gene>
<accession>A0A9P8TP08</accession>
<dbReference type="EMBL" id="JAEUBG010001731">
    <property type="protein sequence ID" value="KAH3685921.1"/>
    <property type="molecule type" value="Genomic_DNA"/>
</dbReference>
<dbReference type="OrthoDB" id="10547438at2759"/>
<reference evidence="1" key="2">
    <citation type="submission" date="2021-01" db="EMBL/GenBank/DDBJ databases">
        <authorList>
            <person name="Schikora-Tamarit M.A."/>
        </authorList>
    </citation>
    <scope>NUCLEOTIDE SEQUENCE</scope>
    <source>
        <strain evidence="1">CBS2887</strain>
    </source>
</reference>
<dbReference type="AlphaFoldDB" id="A0A9P8TP08"/>
<evidence type="ECO:0000313" key="1">
    <source>
        <dbReference type="EMBL" id="KAH3685921.1"/>
    </source>
</evidence>
<reference evidence="1" key="1">
    <citation type="journal article" date="2021" name="Open Biol.">
        <title>Shared evolutionary footprints suggest mitochondrial oxidative damage underlies multiple complex I losses in fungi.</title>
        <authorList>
            <person name="Schikora-Tamarit M.A."/>
            <person name="Marcet-Houben M."/>
            <person name="Nosek J."/>
            <person name="Gabaldon T."/>
        </authorList>
    </citation>
    <scope>NUCLEOTIDE SEQUENCE</scope>
    <source>
        <strain evidence="1">CBS2887</strain>
    </source>
</reference>
<name>A0A9P8TP08_WICPI</name>